<dbReference type="Gene3D" id="3.90.25.10">
    <property type="entry name" value="UDP-galactose 4-epimerase, domain 1"/>
    <property type="match status" value="1"/>
</dbReference>
<dbReference type="RefSeq" id="WP_246567596.1">
    <property type="nucleotide sequence ID" value="NZ_BMPQ01000004.1"/>
</dbReference>
<proteinExistence type="predicted"/>
<dbReference type="PANTHER" id="PTHR43162">
    <property type="match status" value="1"/>
</dbReference>
<comment type="caution">
    <text evidence="1">The sequence shown here is derived from an EMBL/GenBank/DDBJ whole genome shotgun (WGS) entry which is preliminary data.</text>
</comment>
<dbReference type="PANTHER" id="PTHR43162:SF1">
    <property type="entry name" value="PRESTALK A DIFFERENTIATION PROTEIN A"/>
    <property type="match status" value="1"/>
</dbReference>
<dbReference type="Proteomes" id="UP000637788">
    <property type="component" value="Unassembled WGS sequence"/>
</dbReference>
<dbReference type="AlphaFoldDB" id="A0A917QQK2"/>
<organism evidence="1 2">
    <name type="scientific">Streptomyces flaveus</name>
    <dbReference type="NCBI Taxonomy" id="66370"/>
    <lineage>
        <taxon>Bacteria</taxon>
        <taxon>Bacillati</taxon>
        <taxon>Actinomycetota</taxon>
        <taxon>Actinomycetes</taxon>
        <taxon>Kitasatosporales</taxon>
        <taxon>Streptomycetaceae</taxon>
        <taxon>Streptomyces</taxon>
        <taxon>Streptomyces aurantiacus group</taxon>
    </lineage>
</organism>
<dbReference type="InterPro" id="IPR051604">
    <property type="entry name" value="Ergot_Alk_Oxidoreductase"/>
</dbReference>
<sequence length="139" mass="14790">MPAGDGREPFIDARDPFIDARDVAEVAVAALTEGVHAGQVYKLSGPNPLSFGDAVTQIARASGRDIRYIPLTPERFESELVQAGVPAEFVALELGRCAAVRSGAYADVTDGVRRVLGREPRAFAEYVRETAATGVWASA</sequence>
<name>A0A917QQK2_9ACTN</name>
<reference evidence="1" key="2">
    <citation type="submission" date="2020-09" db="EMBL/GenBank/DDBJ databases">
        <authorList>
            <person name="Sun Q."/>
            <person name="Ohkuma M."/>
        </authorList>
    </citation>
    <scope>NUCLEOTIDE SEQUENCE</scope>
    <source>
        <strain evidence="1">JCM 3035</strain>
    </source>
</reference>
<evidence type="ECO:0000313" key="2">
    <source>
        <dbReference type="Proteomes" id="UP000637788"/>
    </source>
</evidence>
<evidence type="ECO:0000313" key="1">
    <source>
        <dbReference type="EMBL" id="GGK62294.1"/>
    </source>
</evidence>
<dbReference type="EMBL" id="BMPQ01000004">
    <property type="protein sequence ID" value="GGK62294.1"/>
    <property type="molecule type" value="Genomic_DNA"/>
</dbReference>
<keyword evidence="2" id="KW-1185">Reference proteome</keyword>
<dbReference type="SUPFAM" id="SSF51735">
    <property type="entry name" value="NAD(P)-binding Rossmann-fold domains"/>
    <property type="match status" value="1"/>
</dbReference>
<dbReference type="Gene3D" id="3.40.50.720">
    <property type="entry name" value="NAD(P)-binding Rossmann-like Domain"/>
    <property type="match status" value="1"/>
</dbReference>
<reference evidence="1" key="1">
    <citation type="journal article" date="2014" name="Int. J. Syst. Evol. Microbiol.">
        <title>Complete genome sequence of Corynebacterium casei LMG S-19264T (=DSM 44701T), isolated from a smear-ripened cheese.</title>
        <authorList>
            <consortium name="US DOE Joint Genome Institute (JGI-PGF)"/>
            <person name="Walter F."/>
            <person name="Albersmeier A."/>
            <person name="Kalinowski J."/>
            <person name="Ruckert C."/>
        </authorList>
    </citation>
    <scope>NUCLEOTIDE SEQUENCE</scope>
    <source>
        <strain evidence="1">JCM 3035</strain>
    </source>
</reference>
<dbReference type="InterPro" id="IPR036291">
    <property type="entry name" value="NAD(P)-bd_dom_sf"/>
</dbReference>
<accession>A0A917QQK2</accession>
<protein>
    <submittedName>
        <fullName evidence="1">Uncharacterized protein</fullName>
    </submittedName>
</protein>
<gene>
    <name evidence="1" type="ORF">GCM10010094_23660</name>
</gene>